<organism evidence="8 9">
    <name type="scientific">Treponema rectale</name>
    <dbReference type="NCBI Taxonomy" id="744512"/>
    <lineage>
        <taxon>Bacteria</taxon>
        <taxon>Pseudomonadati</taxon>
        <taxon>Spirochaetota</taxon>
        <taxon>Spirochaetia</taxon>
        <taxon>Spirochaetales</taxon>
        <taxon>Treponemataceae</taxon>
        <taxon>Treponema</taxon>
    </lineage>
</organism>
<dbReference type="SUPFAM" id="SSF52313">
    <property type="entry name" value="Ribosomal protein S2"/>
    <property type="match status" value="1"/>
</dbReference>
<evidence type="ECO:0000313" key="8">
    <source>
        <dbReference type="EMBL" id="QOS41199.1"/>
    </source>
</evidence>
<evidence type="ECO:0000256" key="7">
    <source>
        <dbReference type="SAM" id="MobiDB-lite"/>
    </source>
</evidence>
<dbReference type="PROSITE" id="PS00962">
    <property type="entry name" value="RIBOSOMAL_S2_1"/>
    <property type="match status" value="1"/>
</dbReference>
<feature type="compositionally biased region" description="Low complexity" evidence="7">
    <location>
        <begin position="310"/>
        <end position="322"/>
    </location>
</feature>
<evidence type="ECO:0000256" key="2">
    <source>
        <dbReference type="ARBA" id="ARBA00022980"/>
    </source>
</evidence>
<reference evidence="8 9" key="1">
    <citation type="submission" date="2018-08" db="EMBL/GenBank/DDBJ databases">
        <title>The first complete genome of Treponema rectale (CHPAT), a commensal spirochete of the bovine rectum.</title>
        <authorList>
            <person name="Staton G.J."/>
            <person name="Clegg S.R."/>
            <person name="Carter S.D."/>
            <person name="Radford A.D."/>
            <person name="Darby A."/>
            <person name="Hall N."/>
            <person name="Birtles R.J."/>
            <person name="Evans N.J."/>
        </authorList>
    </citation>
    <scope>NUCLEOTIDE SEQUENCE [LARGE SCALE GENOMIC DNA]</scope>
    <source>
        <strain evidence="8 9">CHPA</strain>
    </source>
</reference>
<dbReference type="EMBL" id="CP031517">
    <property type="protein sequence ID" value="QOS41199.1"/>
    <property type="molecule type" value="Genomic_DNA"/>
</dbReference>
<dbReference type="AlphaFoldDB" id="A0A7M1XN57"/>
<dbReference type="PRINTS" id="PR00395">
    <property type="entry name" value="RIBOSOMALS2"/>
</dbReference>
<dbReference type="GO" id="GO:0022627">
    <property type="term" value="C:cytosolic small ribosomal subunit"/>
    <property type="evidence" value="ECO:0007669"/>
    <property type="project" value="TreeGrafter"/>
</dbReference>
<name>A0A7M1XN57_9SPIR</name>
<dbReference type="InterPro" id="IPR023591">
    <property type="entry name" value="Ribosomal_uS2_flav_dom_sf"/>
</dbReference>
<evidence type="ECO:0000256" key="5">
    <source>
        <dbReference type="HAMAP-Rule" id="MF_00291"/>
    </source>
</evidence>
<keyword evidence="3 5" id="KW-0687">Ribonucleoprotein</keyword>
<dbReference type="Proteomes" id="UP000593591">
    <property type="component" value="Chromosome"/>
</dbReference>
<feature type="region of interest" description="Disordered" evidence="7">
    <location>
        <begin position="280"/>
        <end position="328"/>
    </location>
</feature>
<dbReference type="KEGG" id="trc:DYE49_01820"/>
<accession>A0A7M1XN57</accession>
<dbReference type="InterPro" id="IPR005706">
    <property type="entry name" value="Ribosomal_uS2_bac/mit/plastid"/>
</dbReference>
<dbReference type="PANTHER" id="PTHR12534">
    <property type="entry name" value="30S RIBOSOMAL PROTEIN S2 PROKARYOTIC AND ORGANELLAR"/>
    <property type="match status" value="1"/>
</dbReference>
<evidence type="ECO:0000256" key="4">
    <source>
        <dbReference type="ARBA" id="ARBA00035256"/>
    </source>
</evidence>
<evidence type="ECO:0000313" key="9">
    <source>
        <dbReference type="Proteomes" id="UP000593591"/>
    </source>
</evidence>
<dbReference type="GO" id="GO:0006412">
    <property type="term" value="P:translation"/>
    <property type="evidence" value="ECO:0007669"/>
    <property type="project" value="UniProtKB-UniRule"/>
</dbReference>
<dbReference type="PROSITE" id="PS00963">
    <property type="entry name" value="RIBOSOMAL_S2_2"/>
    <property type="match status" value="1"/>
</dbReference>
<feature type="compositionally biased region" description="Basic residues" evidence="7">
    <location>
        <begin position="280"/>
        <end position="298"/>
    </location>
</feature>
<sequence length="328" mass="35868">MASTVHNANDPVVSAKTLLDAGVHFGHRVSRWNPKMKQFIYGKRNNLHIIDLNKTAAQMQEAYQVLKDIVSKGGKVCFVGTKAVAQKAIQEEAVRSGSFYVAHRWLGGTLTNFHTVAKRITLLKTIEQEELNGELEKLPKKEAAERLKLKAKLAANLEGIKEIRMLPQALVVVDPKEEHNAVAEAKLLNIPVFALGDTNTDPDTVDYIIPANDDGESSIRIIIGLLADAVVEGKGGEPLYAYKDAAAATSSMVEMLKGVDPNEQTKAIRAKLRNDAIAMRKKKSGGRPAKKFVKKNFRPRNNDEKKTEEAAPAAAETATEAAEPAKEN</sequence>
<comment type="similarity">
    <text evidence="1 5 6">Belongs to the universal ribosomal protein uS2 family.</text>
</comment>
<dbReference type="NCBIfam" id="TIGR01011">
    <property type="entry name" value="rpsB_bact"/>
    <property type="match status" value="1"/>
</dbReference>
<feature type="compositionally biased region" description="Basic and acidic residues" evidence="7">
    <location>
        <begin position="300"/>
        <end position="309"/>
    </location>
</feature>
<dbReference type="Gene3D" id="1.10.287.610">
    <property type="entry name" value="Helix hairpin bin"/>
    <property type="match status" value="1"/>
</dbReference>
<evidence type="ECO:0000256" key="6">
    <source>
        <dbReference type="RuleBase" id="RU003631"/>
    </source>
</evidence>
<dbReference type="Gene3D" id="3.40.50.10490">
    <property type="entry name" value="Glucose-6-phosphate isomerase like protein, domain 1"/>
    <property type="match status" value="1"/>
</dbReference>
<keyword evidence="2 5" id="KW-0689">Ribosomal protein</keyword>
<dbReference type="CDD" id="cd01425">
    <property type="entry name" value="RPS2"/>
    <property type="match status" value="1"/>
</dbReference>
<proteinExistence type="inferred from homology"/>
<dbReference type="InterPro" id="IPR001865">
    <property type="entry name" value="Ribosomal_uS2"/>
</dbReference>
<protein>
    <recommendedName>
        <fullName evidence="4 5">Small ribosomal subunit protein uS2</fullName>
    </recommendedName>
</protein>
<dbReference type="GO" id="GO:0003735">
    <property type="term" value="F:structural constituent of ribosome"/>
    <property type="evidence" value="ECO:0007669"/>
    <property type="project" value="InterPro"/>
</dbReference>
<gene>
    <name evidence="5 8" type="primary">rpsB</name>
    <name evidence="8" type="ORF">DYE49_01820</name>
</gene>
<dbReference type="InterPro" id="IPR018130">
    <property type="entry name" value="Ribosomal_uS2_CS"/>
</dbReference>
<evidence type="ECO:0000256" key="1">
    <source>
        <dbReference type="ARBA" id="ARBA00006242"/>
    </source>
</evidence>
<dbReference type="Pfam" id="PF00318">
    <property type="entry name" value="Ribosomal_S2"/>
    <property type="match status" value="1"/>
</dbReference>
<dbReference type="PANTHER" id="PTHR12534:SF0">
    <property type="entry name" value="SMALL RIBOSOMAL SUBUNIT PROTEIN US2M"/>
    <property type="match status" value="1"/>
</dbReference>
<dbReference type="HAMAP" id="MF_00291_B">
    <property type="entry name" value="Ribosomal_uS2_B"/>
    <property type="match status" value="1"/>
</dbReference>
<evidence type="ECO:0000256" key="3">
    <source>
        <dbReference type="ARBA" id="ARBA00023274"/>
    </source>
</evidence>